<keyword evidence="3 8" id="KW-0805">Transcription regulation</keyword>
<evidence type="ECO:0000256" key="4">
    <source>
        <dbReference type="ARBA" id="ARBA00023125"/>
    </source>
</evidence>
<comment type="caution">
    <text evidence="11">The sequence shown here is derived from an EMBL/GenBank/DDBJ whole genome shotgun (WGS) entry which is preliminary data.</text>
</comment>
<protein>
    <submittedName>
        <fullName evidence="11">Uncharacterized protein</fullName>
    </submittedName>
</protein>
<feature type="domain" description="Transcription factor DP C-terminal" evidence="9">
    <location>
        <begin position="158"/>
        <end position="276"/>
    </location>
</feature>
<proteinExistence type="inferred from homology"/>
<dbReference type="GO" id="GO:0051726">
    <property type="term" value="P:regulation of cell cycle"/>
    <property type="evidence" value="ECO:0007669"/>
    <property type="project" value="InterPro"/>
</dbReference>
<evidence type="ECO:0000259" key="10">
    <source>
        <dbReference type="SMART" id="SM01372"/>
    </source>
</evidence>
<dbReference type="SMART" id="SM01372">
    <property type="entry name" value="E2F_TDP"/>
    <property type="match status" value="1"/>
</dbReference>
<dbReference type="InterPro" id="IPR036388">
    <property type="entry name" value="WH-like_DNA-bd_sf"/>
</dbReference>
<dbReference type="InterPro" id="IPR014889">
    <property type="entry name" value="Transc_factor_DP_C"/>
</dbReference>
<dbReference type="Pfam" id="PF08781">
    <property type="entry name" value="DP"/>
    <property type="match status" value="1"/>
</dbReference>
<dbReference type="SUPFAM" id="SSF46785">
    <property type="entry name" value="Winged helix' DNA-binding domain"/>
    <property type="match status" value="1"/>
</dbReference>
<sequence length="302" mass="33826">MDSYHLLQCEGGISEDEVSHGNNPFTLRDKGGAIAPKFCDNTLRLSDTCPHEDVNILGSKSVDINKKKVSRIVGWGLRRFSKIVCQKVQAKGRTTYNEVADEIIADLATLDNASEFEFDEKNIRRRVYDAFNVLLAINVIAKDKKEIQWMGLPNKNIKALEDLKKQYMHLTNRIHDKEIYLKALEAKAIDIKSLVARNQHLHGSSGTMSSKGVAIPFVLVNTNAKATVEIEISQDMHLVHFNFNGAPFSLHDDAAVLNMMRFPQAPAVARFGRPRTQTSSCIRDESDAPPISFSWNSESLTL</sequence>
<dbReference type="GO" id="GO:0005634">
    <property type="term" value="C:nucleus"/>
    <property type="evidence" value="ECO:0007669"/>
    <property type="project" value="UniProtKB-SubCell"/>
</dbReference>
<keyword evidence="6 8" id="KW-0539">Nucleus</keyword>
<feature type="domain" description="E2F/DP family winged-helix DNA-binding" evidence="10">
    <location>
        <begin position="72"/>
        <end position="151"/>
    </location>
</feature>
<dbReference type="GO" id="GO:0005667">
    <property type="term" value="C:transcription regulator complex"/>
    <property type="evidence" value="ECO:0007669"/>
    <property type="project" value="InterPro"/>
</dbReference>
<dbReference type="InterPro" id="IPR038168">
    <property type="entry name" value="TF_DP_C_sf"/>
</dbReference>
<evidence type="ECO:0000256" key="3">
    <source>
        <dbReference type="ARBA" id="ARBA00023015"/>
    </source>
</evidence>
<dbReference type="FunFam" id="1.10.10.10:FF:000047">
    <property type="entry name" value="Transcription factor"/>
    <property type="match status" value="1"/>
</dbReference>
<evidence type="ECO:0000256" key="1">
    <source>
        <dbReference type="ARBA" id="ARBA00004123"/>
    </source>
</evidence>
<evidence type="ECO:0000256" key="8">
    <source>
        <dbReference type="RuleBase" id="RU003796"/>
    </source>
</evidence>
<dbReference type="Pfam" id="PF02319">
    <property type="entry name" value="WHD_E2F_TDP"/>
    <property type="match status" value="1"/>
</dbReference>
<dbReference type="PANTHER" id="PTHR12548">
    <property type="entry name" value="TRANSCRIPTION FACTOR DP"/>
    <property type="match status" value="1"/>
</dbReference>
<evidence type="ECO:0000256" key="7">
    <source>
        <dbReference type="ARBA" id="ARBA00023306"/>
    </source>
</evidence>
<gene>
    <name evidence="11" type="ORF">HPP92_027922</name>
</gene>
<dbReference type="Gene3D" id="1.20.140.80">
    <property type="entry name" value="Transcription factor DP"/>
    <property type="match status" value="1"/>
</dbReference>
<comment type="similarity">
    <text evidence="2 8">Belongs to the E2F/DP family.</text>
</comment>
<keyword evidence="5 8" id="KW-0804">Transcription</keyword>
<evidence type="ECO:0000256" key="2">
    <source>
        <dbReference type="ARBA" id="ARBA00010940"/>
    </source>
</evidence>
<dbReference type="SUPFAM" id="SSF144074">
    <property type="entry name" value="E2F-DP heterodimerization region"/>
    <property type="match status" value="1"/>
</dbReference>
<dbReference type="InterPro" id="IPR037241">
    <property type="entry name" value="E2F-DP_heterodim"/>
</dbReference>
<evidence type="ECO:0000256" key="5">
    <source>
        <dbReference type="ARBA" id="ARBA00023163"/>
    </source>
</evidence>
<dbReference type="InterPro" id="IPR003316">
    <property type="entry name" value="E2F_WHTH_DNA-bd_dom"/>
</dbReference>
<name>A0A835PD18_VANPL</name>
<dbReference type="Proteomes" id="UP000639772">
    <property type="component" value="Unassembled WGS sequence"/>
</dbReference>
<keyword evidence="7" id="KW-0131">Cell cycle</keyword>
<evidence type="ECO:0000313" key="12">
    <source>
        <dbReference type="Proteomes" id="UP000639772"/>
    </source>
</evidence>
<accession>A0A835PD18</accession>
<keyword evidence="4 8" id="KW-0238">DNA-binding</keyword>
<dbReference type="SMART" id="SM01138">
    <property type="entry name" value="DP"/>
    <property type="match status" value="1"/>
</dbReference>
<evidence type="ECO:0000259" key="9">
    <source>
        <dbReference type="SMART" id="SM01138"/>
    </source>
</evidence>
<dbReference type="EMBL" id="JADCNM010000331">
    <property type="protein sequence ID" value="KAG0448227.1"/>
    <property type="molecule type" value="Genomic_DNA"/>
</dbReference>
<reference evidence="11 12" key="1">
    <citation type="journal article" date="2020" name="Nat. Food">
        <title>A phased Vanilla planifolia genome enables genetic improvement of flavour and production.</title>
        <authorList>
            <person name="Hasing T."/>
            <person name="Tang H."/>
            <person name="Brym M."/>
            <person name="Khazi F."/>
            <person name="Huang T."/>
            <person name="Chambers A.H."/>
        </authorList>
    </citation>
    <scope>NUCLEOTIDE SEQUENCE [LARGE SCALE GENOMIC DNA]</scope>
    <source>
        <tissue evidence="11">Leaf</tissue>
    </source>
</reference>
<dbReference type="OrthoDB" id="552115at2759"/>
<dbReference type="GO" id="GO:0000977">
    <property type="term" value="F:RNA polymerase II transcription regulatory region sequence-specific DNA binding"/>
    <property type="evidence" value="ECO:0007669"/>
    <property type="project" value="TreeGrafter"/>
</dbReference>
<dbReference type="InterPro" id="IPR015648">
    <property type="entry name" value="Transcrpt_fac_DP"/>
</dbReference>
<dbReference type="GO" id="GO:0000981">
    <property type="term" value="F:DNA-binding transcription factor activity, RNA polymerase II-specific"/>
    <property type="evidence" value="ECO:0007669"/>
    <property type="project" value="TreeGrafter"/>
</dbReference>
<dbReference type="InterPro" id="IPR036390">
    <property type="entry name" value="WH_DNA-bd_sf"/>
</dbReference>
<dbReference type="PANTHER" id="PTHR12548:SF19">
    <property type="entry name" value="TRANSCRIPTION FACTOR-LIKE PROTEIN DPA"/>
    <property type="match status" value="1"/>
</dbReference>
<organism evidence="11 12">
    <name type="scientific">Vanilla planifolia</name>
    <name type="common">Vanilla</name>
    <dbReference type="NCBI Taxonomy" id="51239"/>
    <lineage>
        <taxon>Eukaryota</taxon>
        <taxon>Viridiplantae</taxon>
        <taxon>Streptophyta</taxon>
        <taxon>Embryophyta</taxon>
        <taxon>Tracheophyta</taxon>
        <taxon>Spermatophyta</taxon>
        <taxon>Magnoliopsida</taxon>
        <taxon>Liliopsida</taxon>
        <taxon>Asparagales</taxon>
        <taxon>Orchidaceae</taxon>
        <taxon>Vanilloideae</taxon>
        <taxon>Vanilleae</taxon>
        <taxon>Vanilla</taxon>
    </lineage>
</organism>
<comment type="subcellular location">
    <subcellularLocation>
        <location evidence="1 8">Nucleus</location>
    </subcellularLocation>
</comment>
<dbReference type="Gene3D" id="1.10.10.10">
    <property type="entry name" value="Winged helix-like DNA-binding domain superfamily/Winged helix DNA-binding domain"/>
    <property type="match status" value="1"/>
</dbReference>
<dbReference type="CDD" id="cd14458">
    <property type="entry name" value="DP_DD"/>
    <property type="match status" value="1"/>
</dbReference>
<dbReference type="AlphaFoldDB" id="A0A835PD18"/>
<evidence type="ECO:0000256" key="6">
    <source>
        <dbReference type="ARBA" id="ARBA00023242"/>
    </source>
</evidence>
<evidence type="ECO:0000313" key="11">
    <source>
        <dbReference type="EMBL" id="KAG0448227.1"/>
    </source>
</evidence>